<dbReference type="InterPro" id="IPR042239">
    <property type="entry name" value="Nop_C"/>
</dbReference>
<dbReference type="InterPro" id="IPR000915">
    <property type="entry name" value="60S_ribosomal_eL6"/>
</dbReference>
<comment type="function">
    <text evidence="8">Component of the large ribosomal subunit. The ribosome is a large ribonucleoprotein complex responsible for the synthesis of proteins in the cell.</text>
</comment>
<dbReference type="InterPro" id="IPR012976">
    <property type="entry name" value="NOSIC"/>
</dbReference>
<dbReference type="Pfam" id="PF03868">
    <property type="entry name" value="Ribosomal_L6e_N"/>
    <property type="match status" value="1"/>
</dbReference>
<dbReference type="SUPFAM" id="SSF89124">
    <property type="entry name" value="Nop domain"/>
    <property type="match status" value="1"/>
</dbReference>
<dbReference type="OrthoDB" id="6780543at2759"/>
<evidence type="ECO:0000256" key="6">
    <source>
        <dbReference type="ARBA" id="ARBA00023242"/>
    </source>
</evidence>
<protein>
    <recommendedName>
        <fullName evidence="12">60S ribosomal protein L6</fullName>
    </recommendedName>
</protein>
<evidence type="ECO:0000256" key="1">
    <source>
        <dbReference type="ARBA" id="ARBA00004604"/>
    </source>
</evidence>
<dbReference type="InterPro" id="IPR045056">
    <property type="entry name" value="Nop56/Nop58"/>
</dbReference>
<feature type="compositionally biased region" description="Basic residues" evidence="13">
    <location>
        <begin position="682"/>
        <end position="691"/>
    </location>
</feature>
<dbReference type="FunFam" id="1.10.246.90:FF:000001">
    <property type="entry name" value="Nucleolar protein 56"/>
    <property type="match status" value="1"/>
</dbReference>
<dbReference type="Pfam" id="PF08156">
    <property type="entry name" value="NOP5NT"/>
    <property type="match status" value="1"/>
</dbReference>
<dbReference type="InterPro" id="IPR008991">
    <property type="entry name" value="Translation_prot_SH3-like_sf"/>
</dbReference>
<dbReference type="GO" id="GO:0031428">
    <property type="term" value="C:box C/D methylation guide snoRNP complex"/>
    <property type="evidence" value="ECO:0007669"/>
    <property type="project" value="InterPro"/>
</dbReference>
<name>A0A7R8WRS8_9CRUS</name>
<dbReference type="PANTHER" id="PTHR10894:SF0">
    <property type="entry name" value="NUCLEOLAR PROTEIN 56"/>
    <property type="match status" value="1"/>
</dbReference>
<dbReference type="InterPro" id="IPR036070">
    <property type="entry name" value="Nop_dom_sf"/>
</dbReference>
<dbReference type="GO" id="GO:0003735">
    <property type="term" value="F:structural constituent of ribosome"/>
    <property type="evidence" value="ECO:0007669"/>
    <property type="project" value="InterPro"/>
</dbReference>
<dbReference type="GO" id="GO:0032040">
    <property type="term" value="C:small-subunit processome"/>
    <property type="evidence" value="ECO:0007669"/>
    <property type="project" value="InterPro"/>
</dbReference>
<dbReference type="InterPro" id="IPR002687">
    <property type="entry name" value="Nop_dom"/>
</dbReference>
<dbReference type="CDD" id="cd13156">
    <property type="entry name" value="KOW_RPL6"/>
    <property type="match status" value="1"/>
</dbReference>
<comment type="subunit">
    <text evidence="11">Part of a large pre-ribosomal ribonucleoprotein (RNP) complex, that consists of at least 62 ribosomal proteins, 45 nonribosomal proteins and both pre-rRNA and mature rRNA species. Within this complex directly interacts with TCOF1 in an RNA-independent manner. Core component of box C/D small nucleolar ribonucleoprotein (snoRNP) particles; the core proteins SNU13, NOP56, NOP58 and FBL or FBLL1 assemble stepwise onto the snoRNA. Interacts with NOP1 and NOP58. Interacts with NUFIP1, RUVBL1 and RUVBL2; RUVBL1:RUVBL2 seem to bridge the association of NOP56 with NUFIP1. Part of the small subunit (SSU) processome, composed of more than 70 proteins and the RNA chaperone small nucleolar RNA (snoRNA) U3. Interacts with NOP2 and FBL.</text>
</comment>
<accession>A0A7R8WRS8</accession>
<evidence type="ECO:0000256" key="5">
    <source>
        <dbReference type="ARBA" id="ARBA00022980"/>
    </source>
</evidence>
<dbReference type="PROSITE" id="PS01170">
    <property type="entry name" value="RIBOSOMAL_L6E"/>
    <property type="match status" value="1"/>
</dbReference>
<dbReference type="EMBL" id="OB667223">
    <property type="protein sequence ID" value="CAD7233894.1"/>
    <property type="molecule type" value="Genomic_DNA"/>
</dbReference>
<comment type="subcellular location">
    <subcellularLocation>
        <location evidence="1">Nucleus</location>
        <location evidence="1">Nucleolus</location>
    </subcellularLocation>
</comment>
<evidence type="ECO:0000256" key="2">
    <source>
        <dbReference type="ARBA" id="ARBA00009211"/>
    </source>
</evidence>
<feature type="compositionally biased region" description="Acidic residues" evidence="13">
    <location>
        <begin position="838"/>
        <end position="847"/>
    </location>
</feature>
<dbReference type="Pfam" id="PF01798">
    <property type="entry name" value="Nop"/>
    <property type="match status" value="1"/>
</dbReference>
<comment type="similarity">
    <text evidence="3 12">Belongs to the eukaryotic ribosomal protein eL6 family.</text>
</comment>
<comment type="function">
    <text evidence="10">Involved in the early to middle stages of 60S ribosomal subunit biogenesis. Required for the biogenesis of box C/D snoRNAs such U3, U8 and U14 snoRNAs. Part of the small subunit (SSU) processome, first precursor of the small eukaryotic ribosomal subunit. During the assembly of the SSU processome in the nucleolus, many ribosome biogenesis factors, an RNA chaperone and ribosomal proteins associate with the nascent pre-rRNA and work in concert to generate RNA folding, modifications, rearrangements and cleavage as well as targeted degradation of pre-ribosomal RNA by the RNA exosome. Core component of box C/D small nucleolar ribonucleoprotein (snoRNP) complexes that function in methylation of multiple sites on ribosomal RNAs (rRNAs) and messenger RNAs (mRNAs).</text>
</comment>
<dbReference type="InterPro" id="IPR014722">
    <property type="entry name" value="Rib_uL2_dom2"/>
</dbReference>
<dbReference type="Gene3D" id="1.10.246.90">
    <property type="entry name" value="Nop domain"/>
    <property type="match status" value="1"/>
</dbReference>
<evidence type="ECO:0000256" key="8">
    <source>
        <dbReference type="ARBA" id="ARBA00034092"/>
    </source>
</evidence>
<sequence>MAPKKGSKKAEKSGAGEGKIRKPRNYEITPGVLRFSKSRMFHKKALYKKVKHGKRDPKKQEVKEKFAKKELGGKNGGARMVRLKKAPQYYHPEGAPKPRLRRRSLQNCTGTPKLRSSLTPGTVCILLTGRHKGKRVVFLKQLRSGLLLVTGPFKFNGCPLRRMQQSYVIATSTKIDLGGATIPEHLNDDYFRRVRLTSSMGGKKKDEDIFASTKQKYEVSEQRKTDQADVDKMVIEAIKKNPEKAPSLHVLYEHAAGYGLFRVKEFEDIGAFLPEVEASVKDLSKFMGVVRLVAFSPFKTGQNALDNANHISEGILHEDLQLFLSTHLPDKKKKAMLGLGDAKLAAAVSEALGVSCMTTGVVPEVLRGIRQHFPSLVKGFTPTTAGKAQLGLGHAYSRAKVKFNVHRSDNMIIQSIALLDQLDKDINQFSMRIREWYSYHFPELFKIVADNILYAQLAHTIGDRKMLTEEKLPQLEAILGDDAEKAQLVLDASKSSMGMDISPLDLINVERFAQRVVALVQYRKSLQEYLRSKMSSVAPNLSTLIGEVVGARLISQAGSLTNLAKYPASTVQILGAEKALFRALKTKGNTPKYGLLYHSTFIGRATGPNKGRISRYLANKCSLASRIDCFSELPSTAFGSLMKEQVEERLKFYASGAKPRKNLDVMKLAAEQAKLEAESSGKKKKSKKRKSSQMENGEVEAETIVNGNEESLSSAEKKKKKKQKSEQPPEEMEEGTPSPKKKKKQQVSEELEEETPSPKKKKKKQPSEEVEEETPSSKKKKKEQPSEEVEEETPSSKKKKKKVTEEDQVDVGGAGDTATTELSSSGKKKKKKKKSEILETELEMETQ</sequence>
<dbReference type="Pfam" id="PF01159">
    <property type="entry name" value="Ribosomal_L6e"/>
    <property type="match status" value="1"/>
</dbReference>
<dbReference type="FunFam" id="1.10.287.4070:FF:000002">
    <property type="entry name" value="Nucleolar protein 56"/>
    <property type="match status" value="1"/>
</dbReference>
<dbReference type="InterPro" id="IPR005568">
    <property type="entry name" value="Ribosomal_uL6_N"/>
</dbReference>
<reference evidence="14" key="1">
    <citation type="submission" date="2020-11" db="EMBL/GenBank/DDBJ databases">
        <authorList>
            <person name="Tran Van P."/>
        </authorList>
    </citation>
    <scope>NUCLEOTIDE SEQUENCE</scope>
</reference>
<dbReference type="GO" id="GO:0006412">
    <property type="term" value="P:translation"/>
    <property type="evidence" value="ECO:0007669"/>
    <property type="project" value="InterPro"/>
</dbReference>
<feature type="region of interest" description="Disordered" evidence="13">
    <location>
        <begin position="674"/>
        <end position="847"/>
    </location>
</feature>
<dbReference type="InterPro" id="IPR049633">
    <property type="entry name" value="Ribosomal_eL6_CS"/>
</dbReference>
<dbReference type="Gene3D" id="1.10.287.4070">
    <property type="match status" value="1"/>
</dbReference>
<dbReference type="GO" id="GO:0042254">
    <property type="term" value="P:ribosome biogenesis"/>
    <property type="evidence" value="ECO:0007669"/>
    <property type="project" value="UniProtKB-KW"/>
</dbReference>
<dbReference type="Gene3D" id="2.30.30.30">
    <property type="match status" value="1"/>
</dbReference>
<evidence type="ECO:0000256" key="12">
    <source>
        <dbReference type="RuleBase" id="RU000662"/>
    </source>
</evidence>
<feature type="region of interest" description="Disordered" evidence="13">
    <location>
        <begin position="1"/>
        <end position="29"/>
    </location>
</feature>
<dbReference type="InterPro" id="IPR012974">
    <property type="entry name" value="NOP58/56_N"/>
</dbReference>
<evidence type="ECO:0000256" key="7">
    <source>
        <dbReference type="ARBA" id="ARBA00023274"/>
    </source>
</evidence>
<dbReference type="SUPFAM" id="SSF50104">
    <property type="entry name" value="Translation proteins SH3-like domain"/>
    <property type="match status" value="1"/>
</dbReference>
<keyword evidence="6" id="KW-0539">Nucleus</keyword>
<evidence type="ECO:0000256" key="9">
    <source>
        <dbReference type="ARBA" id="ARBA00046388"/>
    </source>
</evidence>
<dbReference type="GO" id="GO:0005840">
    <property type="term" value="C:ribosome"/>
    <property type="evidence" value="ECO:0007669"/>
    <property type="project" value="UniProtKB-KW"/>
</dbReference>
<dbReference type="SMART" id="SM00931">
    <property type="entry name" value="NOSIC"/>
    <property type="match status" value="1"/>
</dbReference>
<dbReference type="FunFam" id="2.30.30.30:FF:000014">
    <property type="entry name" value="60S ribosomal protein L6"/>
    <property type="match status" value="1"/>
</dbReference>
<evidence type="ECO:0000256" key="10">
    <source>
        <dbReference type="ARBA" id="ARBA00053627"/>
    </source>
</evidence>
<evidence type="ECO:0000313" key="14">
    <source>
        <dbReference type="EMBL" id="CAD7233894.1"/>
    </source>
</evidence>
<proteinExistence type="inferred from homology"/>
<evidence type="ECO:0000256" key="11">
    <source>
        <dbReference type="ARBA" id="ARBA00064370"/>
    </source>
</evidence>
<dbReference type="AlphaFoldDB" id="A0A7R8WRS8"/>
<evidence type="ECO:0000256" key="3">
    <source>
        <dbReference type="ARBA" id="ARBA00010592"/>
    </source>
</evidence>
<keyword evidence="5 12" id="KW-0689">Ribosomal protein</keyword>
<comment type="subunit">
    <text evidence="9">Component of the large ribosomal subunit. May bind IPO9 with low affinity.</text>
</comment>
<dbReference type="PANTHER" id="PTHR10894">
    <property type="entry name" value="NUCLEOLAR PROTEIN 5 NUCLEOLAR PROTEIN NOP5 NOP58"/>
    <property type="match status" value="1"/>
</dbReference>
<feature type="compositionally biased region" description="Basic and acidic residues" evidence="13">
    <location>
        <begin position="8"/>
        <end position="20"/>
    </location>
</feature>
<evidence type="ECO:0000256" key="4">
    <source>
        <dbReference type="ARBA" id="ARBA00022517"/>
    </source>
</evidence>
<comment type="similarity">
    <text evidence="2">Belongs to the NOP5/NOP56 family.</text>
</comment>
<dbReference type="InterPro" id="IPR041997">
    <property type="entry name" value="Ribosomal_eL6_KOW"/>
</dbReference>
<evidence type="ECO:0000256" key="13">
    <source>
        <dbReference type="SAM" id="MobiDB-lite"/>
    </source>
</evidence>
<gene>
    <name evidence="14" type="ORF">CTOB1V02_LOCUS11713</name>
</gene>
<keyword evidence="4" id="KW-0690">Ribosome biogenesis</keyword>
<keyword evidence="7 12" id="KW-0687">Ribonucleoprotein</keyword>
<dbReference type="PROSITE" id="PS51358">
    <property type="entry name" value="NOP"/>
    <property type="match status" value="1"/>
</dbReference>
<organism evidence="14">
    <name type="scientific">Cyprideis torosa</name>
    <dbReference type="NCBI Taxonomy" id="163714"/>
    <lineage>
        <taxon>Eukaryota</taxon>
        <taxon>Metazoa</taxon>
        <taxon>Ecdysozoa</taxon>
        <taxon>Arthropoda</taxon>
        <taxon>Crustacea</taxon>
        <taxon>Oligostraca</taxon>
        <taxon>Ostracoda</taxon>
        <taxon>Podocopa</taxon>
        <taxon>Podocopida</taxon>
        <taxon>Cytherocopina</taxon>
        <taxon>Cytheroidea</taxon>
        <taxon>Cytherideidae</taxon>
        <taxon>Cyprideis</taxon>
    </lineage>
</organism>
<dbReference type="GO" id="GO:0030515">
    <property type="term" value="F:snoRNA binding"/>
    <property type="evidence" value="ECO:0007669"/>
    <property type="project" value="InterPro"/>
</dbReference>